<proteinExistence type="predicted"/>
<reference evidence="1 2" key="1">
    <citation type="submission" date="2017-10" db="EMBL/GenBank/DDBJ databases">
        <title>Novel microbial diversity and functional potential in the marine mammal oral microbiome.</title>
        <authorList>
            <person name="Dudek N.K."/>
            <person name="Sun C.L."/>
            <person name="Burstein D."/>
            <person name="Kantor R.S."/>
            <person name="Aliaga Goltsman D.S."/>
            <person name="Bik E.M."/>
            <person name="Thomas B.C."/>
            <person name="Banfield J.F."/>
            <person name="Relman D.A."/>
        </authorList>
    </citation>
    <scope>NUCLEOTIDE SEQUENCE [LARGE SCALE GENOMIC DNA]</scope>
    <source>
        <strain evidence="1">DOLZORAL124_49_17</strain>
    </source>
</reference>
<dbReference type="Proteomes" id="UP000229740">
    <property type="component" value="Unassembled WGS sequence"/>
</dbReference>
<comment type="caution">
    <text evidence="1">The sequence shown here is derived from an EMBL/GenBank/DDBJ whole genome shotgun (WGS) entry which is preliminary data.</text>
</comment>
<accession>A0A2G6E1X5</accession>
<evidence type="ECO:0000313" key="2">
    <source>
        <dbReference type="Proteomes" id="UP000229740"/>
    </source>
</evidence>
<dbReference type="EMBL" id="PDPS01000041">
    <property type="protein sequence ID" value="PID55902.1"/>
    <property type="molecule type" value="Genomic_DNA"/>
</dbReference>
<organism evidence="1 2">
    <name type="scientific">candidate division KSB3 bacterium</name>
    <dbReference type="NCBI Taxonomy" id="2044937"/>
    <lineage>
        <taxon>Bacteria</taxon>
        <taxon>candidate division KSB3</taxon>
    </lineage>
</organism>
<gene>
    <name evidence="1" type="ORF">CSB45_13870</name>
</gene>
<dbReference type="AlphaFoldDB" id="A0A2G6E1X5"/>
<name>A0A2G6E1X5_9BACT</name>
<evidence type="ECO:0000313" key="1">
    <source>
        <dbReference type="EMBL" id="PID55902.1"/>
    </source>
</evidence>
<sequence>MPGWALIKIYPVPHETPTMIVRCQSDVVILIPYRKEGKSCKVIFFSLGDVKREELKCEREK</sequence>
<protein>
    <submittedName>
        <fullName evidence="1">Uncharacterized protein</fullName>
    </submittedName>
</protein>